<feature type="transmembrane region" description="Helical" evidence="1">
    <location>
        <begin position="178"/>
        <end position="196"/>
    </location>
</feature>
<organism evidence="2">
    <name type="scientific">Oryza barthii</name>
    <dbReference type="NCBI Taxonomy" id="65489"/>
    <lineage>
        <taxon>Eukaryota</taxon>
        <taxon>Viridiplantae</taxon>
        <taxon>Streptophyta</taxon>
        <taxon>Embryophyta</taxon>
        <taxon>Tracheophyta</taxon>
        <taxon>Spermatophyta</taxon>
        <taxon>Magnoliopsida</taxon>
        <taxon>Liliopsida</taxon>
        <taxon>Poales</taxon>
        <taxon>Poaceae</taxon>
        <taxon>BOP clade</taxon>
        <taxon>Oryzoideae</taxon>
        <taxon>Oryzeae</taxon>
        <taxon>Oryzinae</taxon>
        <taxon>Oryza</taxon>
    </lineage>
</organism>
<reference evidence="2" key="1">
    <citation type="journal article" date="2009" name="Rice">
        <title>De Novo Next Generation Sequencing of Plant Genomes.</title>
        <authorList>
            <person name="Rounsley S."/>
            <person name="Marri P.R."/>
            <person name="Yu Y."/>
            <person name="He R."/>
            <person name="Sisneros N."/>
            <person name="Goicoechea J.L."/>
            <person name="Lee S.J."/>
            <person name="Angelova A."/>
            <person name="Kudrna D."/>
            <person name="Luo M."/>
            <person name="Affourtit J."/>
            <person name="Desany B."/>
            <person name="Knight J."/>
            <person name="Niazi F."/>
            <person name="Egholm M."/>
            <person name="Wing R.A."/>
        </authorList>
    </citation>
    <scope>NUCLEOTIDE SEQUENCE [LARGE SCALE GENOMIC DNA]</scope>
    <source>
        <strain evidence="2">cv. IRGC 105608</strain>
    </source>
</reference>
<dbReference type="EnsemblPlants" id="OBART07G01320.1">
    <property type="protein sequence ID" value="OBART07G01320.1"/>
    <property type="gene ID" value="OBART07G01320"/>
</dbReference>
<keyword evidence="1" id="KW-0812">Transmembrane</keyword>
<keyword evidence="1" id="KW-0472">Membrane</keyword>
<accession>A0A0D3GLN8</accession>
<reference evidence="2" key="2">
    <citation type="submission" date="2015-03" db="UniProtKB">
        <authorList>
            <consortium name="EnsemblPlants"/>
        </authorList>
    </citation>
    <scope>IDENTIFICATION</scope>
</reference>
<evidence type="ECO:0000313" key="3">
    <source>
        <dbReference type="Proteomes" id="UP000026960"/>
    </source>
</evidence>
<keyword evidence="1" id="KW-1133">Transmembrane helix</keyword>
<dbReference type="Gramene" id="OBART07G01320.1">
    <property type="protein sequence ID" value="OBART07G01320.1"/>
    <property type="gene ID" value="OBART07G01320"/>
</dbReference>
<dbReference type="HOGENOM" id="CLU_123564_0_0_1"/>
<evidence type="ECO:0000256" key="1">
    <source>
        <dbReference type="SAM" id="Phobius"/>
    </source>
</evidence>
<protein>
    <submittedName>
        <fullName evidence="2">Uncharacterized protein</fullName>
    </submittedName>
</protein>
<dbReference type="eggNOG" id="ENOG502R5HT">
    <property type="taxonomic scope" value="Eukaryota"/>
</dbReference>
<keyword evidence="3" id="KW-1185">Reference proteome</keyword>
<dbReference type="Proteomes" id="UP000026960">
    <property type="component" value="Chromosome 7"/>
</dbReference>
<dbReference type="PaxDb" id="65489-OBART07G01320.1"/>
<dbReference type="AlphaFoldDB" id="A0A0D3GLN8"/>
<evidence type="ECO:0000313" key="2">
    <source>
        <dbReference type="EnsemblPlants" id="OBART07G01320.1"/>
    </source>
</evidence>
<name>A0A0D3GLN8_9ORYZ</name>
<proteinExistence type="predicted"/>
<sequence>MAMVRSALGKISRRLSGSSAVICQAPPLPSLHPAAQLMTTAFSSPAAGHPSAAARVRRIPTLQGLQHPPFICKGTERMQWAGQKRFFSVEAKAKDAKLMESTRSSVKRLMAWMNEQANPRNTAIVLTIINVVYLGIFIRECLRSDEHAKDCTADDNGDRNSSYRIVKYECHDPYACPWYRALVAQYAVMLVLVLFTM</sequence>